<evidence type="ECO:0000313" key="2">
    <source>
        <dbReference type="EMBL" id="MCQ8836050.1"/>
    </source>
</evidence>
<organism evidence="2 3">
    <name type="scientific">Streptomyces malaysiensis subsp. samsunensis</name>
    <dbReference type="NCBI Taxonomy" id="459658"/>
    <lineage>
        <taxon>Bacteria</taxon>
        <taxon>Bacillati</taxon>
        <taxon>Actinomycetota</taxon>
        <taxon>Actinomycetes</taxon>
        <taxon>Kitasatosporales</taxon>
        <taxon>Streptomycetaceae</taxon>
        <taxon>Streptomyces</taxon>
        <taxon>Streptomyces violaceusniger group</taxon>
    </lineage>
</organism>
<protein>
    <recommendedName>
        <fullName evidence="1">Mandelate racemase/muconate lactonizing enzyme N-terminal domain-containing protein</fullName>
    </recommendedName>
</protein>
<dbReference type="Gene3D" id="3.30.390.10">
    <property type="entry name" value="Enolase-like, N-terminal domain"/>
    <property type="match status" value="1"/>
</dbReference>
<accession>A0A9X2M779</accession>
<dbReference type="Pfam" id="PF02746">
    <property type="entry name" value="MR_MLE_N"/>
    <property type="match status" value="1"/>
</dbReference>
<evidence type="ECO:0000259" key="1">
    <source>
        <dbReference type="Pfam" id="PF02746"/>
    </source>
</evidence>
<dbReference type="AlphaFoldDB" id="A0A9X2M779"/>
<keyword evidence="3" id="KW-1185">Reference proteome</keyword>
<dbReference type="SUPFAM" id="SSF54826">
    <property type="entry name" value="Enolase N-terminal domain-like"/>
    <property type="match status" value="1"/>
</dbReference>
<name>A0A9X2M779_STRMQ</name>
<evidence type="ECO:0000313" key="3">
    <source>
        <dbReference type="Proteomes" id="UP001142400"/>
    </source>
</evidence>
<dbReference type="InterPro" id="IPR013341">
    <property type="entry name" value="Mandelate_racemase_N_dom"/>
</dbReference>
<dbReference type="EMBL" id="JANIIC010000102">
    <property type="protein sequence ID" value="MCQ8836050.1"/>
    <property type="molecule type" value="Genomic_DNA"/>
</dbReference>
<proteinExistence type="predicted"/>
<sequence>MSRIRDLVPALLGRDARPVEALWAHMLDQTRATTVGAITSLGFAAVDTVLWDLRGRRTGESP</sequence>
<dbReference type="InterPro" id="IPR029017">
    <property type="entry name" value="Enolase-like_N"/>
</dbReference>
<feature type="domain" description="Mandelate racemase/muconate lactonizing enzyme N-terminal" evidence="1">
    <location>
        <begin position="5"/>
        <end position="60"/>
    </location>
</feature>
<gene>
    <name evidence="2" type="ORF">NQU54_45305</name>
</gene>
<comment type="caution">
    <text evidence="2">The sequence shown here is derived from an EMBL/GenBank/DDBJ whole genome shotgun (WGS) entry which is preliminary data.</text>
</comment>
<dbReference type="RefSeq" id="WP_257636130.1">
    <property type="nucleotide sequence ID" value="NZ_JANIIC010000102.1"/>
</dbReference>
<reference evidence="2" key="1">
    <citation type="submission" date="2022-06" db="EMBL/GenBank/DDBJ databases">
        <title>WGS of actinobacteria.</title>
        <authorList>
            <person name="Thawai C."/>
        </authorList>
    </citation>
    <scope>NUCLEOTIDE SEQUENCE</scope>
    <source>
        <strain evidence="2">DSM 42010</strain>
    </source>
</reference>
<dbReference type="Proteomes" id="UP001142400">
    <property type="component" value="Unassembled WGS sequence"/>
</dbReference>